<dbReference type="SUPFAM" id="SSF109604">
    <property type="entry name" value="HD-domain/PDEase-like"/>
    <property type="match status" value="1"/>
</dbReference>
<dbReference type="Proteomes" id="UP000077317">
    <property type="component" value="Chromosome"/>
</dbReference>
<name>A0A172Q6M8_9STRE</name>
<dbReference type="KEGG" id="spat:A0O21_03290"/>
<protein>
    <submittedName>
        <fullName evidence="1">GTP pyrophosphokinase</fullName>
    </submittedName>
</protein>
<dbReference type="OrthoDB" id="9802385at2"/>
<evidence type="ECO:0000313" key="1">
    <source>
        <dbReference type="EMBL" id="AND79116.1"/>
    </source>
</evidence>
<dbReference type="EMBL" id="CP014699">
    <property type="protein sequence ID" value="AND79116.1"/>
    <property type="molecule type" value="Genomic_DNA"/>
</dbReference>
<accession>A0A172Q6M8</accession>
<sequence>MTNIVELAHKIAKEAHGGQVDKAGVDYIKHPETVASLVDKDNEKAVAYLHDVIEDTNYSLSDLRSAGLPDEVVAAVDLISKKKGQPYQDYLNNVKTNTLARAVKLADLKHNSDLSRLPYVTSKDRERSKKYKEAIAFLSNQQNEED</sequence>
<reference evidence="2" key="2">
    <citation type="submission" date="2016-03" db="EMBL/GenBank/DDBJ databases">
        <title>Streptococcus antelopensis sp. nov., isolated from the feces of the Tibetan antelope (Pantholops hodgsonii) in Hoh Xil National Nature Reserve, Qinghai, China.</title>
        <authorList>
            <person name="Bai X."/>
        </authorList>
    </citation>
    <scope>NUCLEOTIDE SEQUENCE [LARGE SCALE GENOMIC DNA]</scope>
    <source>
        <strain evidence="2">TA 26</strain>
    </source>
</reference>
<dbReference type="RefSeq" id="WP_067061213.1">
    <property type="nucleotide sequence ID" value="NZ_CP014699.1"/>
</dbReference>
<dbReference type="GO" id="GO:0016301">
    <property type="term" value="F:kinase activity"/>
    <property type="evidence" value="ECO:0007669"/>
    <property type="project" value="UniProtKB-KW"/>
</dbReference>
<organism evidence="1 2">
    <name type="scientific">Streptococcus pantholopis</name>
    <dbReference type="NCBI Taxonomy" id="1811193"/>
    <lineage>
        <taxon>Bacteria</taxon>
        <taxon>Bacillati</taxon>
        <taxon>Bacillota</taxon>
        <taxon>Bacilli</taxon>
        <taxon>Lactobacillales</taxon>
        <taxon>Streptococcaceae</taxon>
        <taxon>Streptococcus</taxon>
    </lineage>
</organism>
<dbReference type="AlphaFoldDB" id="A0A172Q6M8"/>
<evidence type="ECO:0000313" key="2">
    <source>
        <dbReference type="Proteomes" id="UP000077317"/>
    </source>
</evidence>
<proteinExistence type="predicted"/>
<keyword evidence="1" id="KW-0808">Transferase</keyword>
<keyword evidence="1" id="KW-0418">Kinase</keyword>
<dbReference type="Gene3D" id="1.10.3210.10">
    <property type="entry name" value="Hypothetical protein af1432"/>
    <property type="match status" value="1"/>
</dbReference>
<keyword evidence="2" id="KW-1185">Reference proteome</keyword>
<dbReference type="STRING" id="1811193.A0O21_03290"/>
<gene>
    <name evidence="1" type="ORF">A0O21_03290</name>
</gene>
<reference evidence="1 2" key="1">
    <citation type="journal article" date="2016" name="Int. J. Syst. Evol. Microbiol.">
        <title>Streptococcuspantholopis sp. nov., isolated from faeces of the Tibetan antelope (Pantholops hodgsonii).</title>
        <authorList>
            <person name="Bai X."/>
            <person name="Xiong Y."/>
            <person name="Lu S."/>
            <person name="Jin D."/>
            <person name="Lai X."/>
            <person name="Yang J."/>
            <person name="Niu L."/>
            <person name="Hu S."/>
            <person name="Meng X."/>
            <person name="Pu J."/>
            <person name="Ye C."/>
            <person name="Xu J."/>
        </authorList>
    </citation>
    <scope>NUCLEOTIDE SEQUENCE [LARGE SCALE GENOMIC DNA]</scope>
    <source>
        <strain evidence="1 2">TA 26</strain>
    </source>
</reference>